<dbReference type="InterPro" id="IPR006047">
    <property type="entry name" value="GH13_cat_dom"/>
</dbReference>
<comment type="similarity">
    <text evidence="1">Belongs to the glycosyl hydrolase 13 family.</text>
</comment>
<dbReference type="CDD" id="cd02856">
    <property type="entry name" value="E_set_GDE_Isoamylase_N"/>
    <property type="match status" value="1"/>
</dbReference>
<keyword evidence="2 6" id="KW-0378">Hydrolase</keyword>
<dbReference type="EC" id="3.2.1.68" evidence="6"/>
<organism evidence="6 7">
    <name type="scientific">Phyllobacterium ifriqiyense</name>
    <dbReference type="NCBI Taxonomy" id="314238"/>
    <lineage>
        <taxon>Bacteria</taxon>
        <taxon>Pseudomonadati</taxon>
        <taxon>Pseudomonadota</taxon>
        <taxon>Alphaproteobacteria</taxon>
        <taxon>Hyphomicrobiales</taxon>
        <taxon>Phyllobacteriaceae</taxon>
        <taxon>Phyllobacterium</taxon>
    </lineage>
</organism>
<dbReference type="InterPro" id="IPR014756">
    <property type="entry name" value="Ig_E-set"/>
</dbReference>
<dbReference type="SUPFAM" id="SSF81296">
    <property type="entry name" value="E set domains"/>
    <property type="match status" value="1"/>
</dbReference>
<comment type="caution">
    <text evidence="6">The sequence shown here is derived from an EMBL/GenBank/DDBJ whole genome shotgun (WGS) entry which is preliminary data.</text>
</comment>
<dbReference type="NCBIfam" id="TIGR02100">
    <property type="entry name" value="glgX_debranch"/>
    <property type="match status" value="1"/>
</dbReference>
<name>A0ABU0S371_9HYPH</name>
<dbReference type="Gene3D" id="3.20.20.80">
    <property type="entry name" value="Glycosidases"/>
    <property type="match status" value="1"/>
</dbReference>
<dbReference type="RefSeq" id="WP_307276109.1">
    <property type="nucleotide sequence ID" value="NZ_JAUSZT010000002.1"/>
</dbReference>
<dbReference type="Pfam" id="PF00128">
    <property type="entry name" value="Alpha-amylase"/>
    <property type="match status" value="1"/>
</dbReference>
<dbReference type="SUPFAM" id="SSF51011">
    <property type="entry name" value="Glycosyl hydrolase domain"/>
    <property type="match status" value="1"/>
</dbReference>
<reference evidence="6 7" key="1">
    <citation type="submission" date="2023-07" db="EMBL/GenBank/DDBJ databases">
        <title>Comparative genomics of wheat-associated soil bacteria to identify genetic determinants of phenazine resistance.</title>
        <authorList>
            <person name="Mouncey N."/>
        </authorList>
    </citation>
    <scope>NUCLEOTIDE SEQUENCE [LARGE SCALE GENOMIC DNA]</scope>
    <source>
        <strain evidence="6 7">W4I11</strain>
    </source>
</reference>
<gene>
    <name evidence="6" type="ORF">QFZ34_000383</name>
</gene>
<dbReference type="InterPro" id="IPR011837">
    <property type="entry name" value="Glycogen_debranch_GlgX"/>
</dbReference>
<dbReference type="PANTHER" id="PTHR43002">
    <property type="entry name" value="GLYCOGEN DEBRANCHING ENZYME"/>
    <property type="match status" value="1"/>
</dbReference>
<protein>
    <submittedName>
        <fullName evidence="6">Isoamylase</fullName>
        <ecNumber evidence="6">3.2.1.68</ecNumber>
    </submittedName>
</protein>
<dbReference type="InterPro" id="IPR013783">
    <property type="entry name" value="Ig-like_fold"/>
</dbReference>
<dbReference type="SUPFAM" id="SSF51445">
    <property type="entry name" value="(Trans)glycosidases"/>
    <property type="match status" value="1"/>
</dbReference>
<keyword evidence="7" id="KW-1185">Reference proteome</keyword>
<dbReference type="SMART" id="SM00642">
    <property type="entry name" value="Aamy"/>
    <property type="match status" value="1"/>
</dbReference>
<accession>A0ABU0S371</accession>
<dbReference type="EMBL" id="JAUSZT010000002">
    <property type="protein sequence ID" value="MDQ0995206.1"/>
    <property type="molecule type" value="Genomic_DNA"/>
</dbReference>
<evidence type="ECO:0000313" key="6">
    <source>
        <dbReference type="EMBL" id="MDQ0995206.1"/>
    </source>
</evidence>
<evidence type="ECO:0000256" key="4">
    <source>
        <dbReference type="SAM" id="MobiDB-lite"/>
    </source>
</evidence>
<proteinExistence type="inferred from homology"/>
<dbReference type="GO" id="GO:0019156">
    <property type="term" value="F:isoamylase activity"/>
    <property type="evidence" value="ECO:0007669"/>
    <property type="project" value="UniProtKB-EC"/>
</dbReference>
<evidence type="ECO:0000256" key="3">
    <source>
        <dbReference type="ARBA" id="ARBA00023295"/>
    </source>
</evidence>
<dbReference type="InterPro" id="IPR013780">
    <property type="entry name" value="Glyco_hydro_b"/>
</dbReference>
<evidence type="ECO:0000256" key="1">
    <source>
        <dbReference type="ARBA" id="ARBA00008061"/>
    </source>
</evidence>
<dbReference type="InterPro" id="IPR017853">
    <property type="entry name" value="GH"/>
</dbReference>
<dbReference type="CDD" id="cd11326">
    <property type="entry name" value="AmyAc_Glg_debranch"/>
    <property type="match status" value="1"/>
</dbReference>
<evidence type="ECO:0000256" key="2">
    <source>
        <dbReference type="ARBA" id="ARBA00022801"/>
    </source>
</evidence>
<dbReference type="Pfam" id="PF02922">
    <property type="entry name" value="CBM_48"/>
    <property type="match status" value="1"/>
</dbReference>
<dbReference type="InterPro" id="IPR044505">
    <property type="entry name" value="GlgX_Isoamylase_N_E_set"/>
</dbReference>
<dbReference type="Proteomes" id="UP001237780">
    <property type="component" value="Unassembled WGS sequence"/>
</dbReference>
<dbReference type="Gene3D" id="2.60.40.1180">
    <property type="entry name" value="Golgi alpha-mannosidase II"/>
    <property type="match status" value="1"/>
</dbReference>
<dbReference type="InterPro" id="IPR004193">
    <property type="entry name" value="Glyco_hydro_13_N"/>
</dbReference>
<dbReference type="Gene3D" id="2.60.40.10">
    <property type="entry name" value="Immunoglobulins"/>
    <property type="match status" value="1"/>
</dbReference>
<keyword evidence="3 6" id="KW-0326">Glycosidase</keyword>
<feature type="domain" description="Glycosyl hydrolase family 13 catalytic" evidence="5">
    <location>
        <begin position="168"/>
        <end position="575"/>
    </location>
</feature>
<evidence type="ECO:0000259" key="5">
    <source>
        <dbReference type="SMART" id="SM00642"/>
    </source>
</evidence>
<sequence length="695" mass="78444">MHRKKTIIRSGSSFPLGAHWDGAGVNFAIFSANATKVELCLFDNGGRRELERVQLPEYTHEVWHGYCPDIRPGQLYGYRVHGPYAPEAGHRFNPNKLLLDPYALALYGDIKWHDAVFGYRVGHSREDLAMDRRDSAFVMPKCVVVDPAVTWGNDIRPDVPWCETIIYETHVKGMTARNQDLGERVRGTFAGLSDERVIERLVKLGVTSIELLPVQAFFDDRYLVEKGLSNYWGYNTIGFFAPAARYISPGGSIHEFKMMVRKLHEAGLEVIMDVVYNHTAEGNHLGPTLSFRGIDNASYYLLGDDPRFYFDTTGCGNTVNLRNQRVLQMVMDSLRYWVQECHIDGFRFDLASALGRDRENFDHNAVFFEAVRQDPVLSMVKLIAEPWDMGPEGYQLGNFPPGWAEWNDQFRDTTRSFWKGDEGMAPALSSKLLGSSELFEKRGRRPWASVNFVAAHDGFTLNDVVSYNEKHNEPNGEDNNDGHSANYSWNCGAEGESNDPTVLDLRDRLKRALIATALLSQGTPMLLMGDEIGRSQQGNNNSYCQDNETTWLSWEKGSERDEAFQVFVQKLIKVRKSRKLLRQEKYVHDQPAHGTSSTEPQWLRPDGQALEAKDWNEAQMRTMGLLLSGPTERICILLNAHFEDIPFTMPPSESGWSVLVDTSSGEASVNSVRPVSDASLILPARSLIVVEDNNG</sequence>
<evidence type="ECO:0000313" key="7">
    <source>
        <dbReference type="Proteomes" id="UP001237780"/>
    </source>
</evidence>
<feature type="region of interest" description="Disordered" evidence="4">
    <location>
        <begin position="468"/>
        <end position="491"/>
    </location>
</feature>